<dbReference type="EMBL" id="LAZR01001504">
    <property type="protein sequence ID" value="KKN43538.1"/>
    <property type="molecule type" value="Genomic_DNA"/>
</dbReference>
<organism evidence="1">
    <name type="scientific">marine sediment metagenome</name>
    <dbReference type="NCBI Taxonomy" id="412755"/>
    <lineage>
        <taxon>unclassified sequences</taxon>
        <taxon>metagenomes</taxon>
        <taxon>ecological metagenomes</taxon>
    </lineage>
</organism>
<evidence type="ECO:0000313" key="1">
    <source>
        <dbReference type="EMBL" id="KKN43538.1"/>
    </source>
</evidence>
<gene>
    <name evidence="1" type="ORF">LCGC14_0701850</name>
</gene>
<accession>A0A0F9TQ80</accession>
<feature type="non-terminal residue" evidence="1">
    <location>
        <position position="33"/>
    </location>
</feature>
<proteinExistence type="predicted"/>
<comment type="caution">
    <text evidence="1">The sequence shown here is derived from an EMBL/GenBank/DDBJ whole genome shotgun (WGS) entry which is preliminary data.</text>
</comment>
<sequence length="33" mass="4133">MKRLIIKLAKKYNCPVKFTKKDKLYKRSREEFE</sequence>
<name>A0A0F9TQ80_9ZZZZ</name>
<dbReference type="AlphaFoldDB" id="A0A0F9TQ80"/>
<reference evidence="1" key="1">
    <citation type="journal article" date="2015" name="Nature">
        <title>Complex archaea that bridge the gap between prokaryotes and eukaryotes.</title>
        <authorList>
            <person name="Spang A."/>
            <person name="Saw J.H."/>
            <person name="Jorgensen S.L."/>
            <person name="Zaremba-Niedzwiedzka K."/>
            <person name="Martijn J."/>
            <person name="Lind A.E."/>
            <person name="van Eijk R."/>
            <person name="Schleper C."/>
            <person name="Guy L."/>
            <person name="Ettema T.J."/>
        </authorList>
    </citation>
    <scope>NUCLEOTIDE SEQUENCE</scope>
</reference>
<protein>
    <submittedName>
        <fullName evidence="1">Uncharacterized protein</fullName>
    </submittedName>
</protein>